<dbReference type="SUPFAM" id="SSF81383">
    <property type="entry name" value="F-box domain"/>
    <property type="match status" value="1"/>
</dbReference>
<dbReference type="AlphaFoldDB" id="A0ABC9E7G8"/>
<dbReference type="Pfam" id="PF24758">
    <property type="entry name" value="LRR_At5g56370"/>
    <property type="match status" value="1"/>
</dbReference>
<evidence type="ECO:0000256" key="1">
    <source>
        <dbReference type="SAM" id="MobiDB-lite"/>
    </source>
</evidence>
<reference evidence="4" key="1">
    <citation type="submission" date="2024-06" db="EMBL/GenBank/DDBJ databases">
        <authorList>
            <person name="Ryan C."/>
        </authorList>
    </citation>
    <scope>NUCLEOTIDE SEQUENCE [LARGE SCALE GENOMIC DNA]</scope>
</reference>
<evidence type="ECO:0000313" key="3">
    <source>
        <dbReference type="EMBL" id="CAL5052098.1"/>
    </source>
</evidence>
<feature type="domain" description="F-box" evidence="2">
    <location>
        <begin position="3"/>
        <end position="39"/>
    </location>
</feature>
<name>A0ABC9E7G8_9POAL</name>
<dbReference type="Gene3D" id="1.20.1280.50">
    <property type="match status" value="1"/>
</dbReference>
<sequence length="533" mass="59193">MAADRLSALPDRVLQRVVSHLRVGDAARTSLLSRRWRTIWLQADGVNLDSTSYHDDGDYDGGKVGRQLFRAALAAVGAAGRRPVRSLSVFADSSFQNDFLEDIMRVSPGMDAVLAAPATRRLEELHMELSAEFCQTCDEYVLPASLLLLPCQPSLRVLDLDGLTLGPPCAAADFGRLETLKLASCKTSLEGLQAMLDAAPRLARLCLKGVSFTAEGLDWEARTKRRLLLRCPDATVSVAVIHCHGTSGLDIDAPSARSLRYKGYLEDFPFGPASPSGPPVNLQHVEVSFCTRCSNDPRYRREAQQAPPHSLFWGSIGRFRHLRVLKLKLLDINDIAVLRSEEEDGVFLKPFPELVFLELKGSYEVDSHAAAVAIANLLHCSPALQVFHLKCKLHGDLRAVPKRLHLTDERKARLGLEKSMESLERHKSEKIASPSSGVEDGDGRGDDDLAALKARSFPCLESHLKKIRLEFELKSFDCFEVRLAKFLVENALVLEEMEVHDGSQRVSDHIHRKLPIWRANSLKSKIKIVGEYK</sequence>
<dbReference type="InterPro" id="IPR055302">
    <property type="entry name" value="F-box_dom-containing"/>
</dbReference>
<reference evidence="3 4" key="2">
    <citation type="submission" date="2024-10" db="EMBL/GenBank/DDBJ databases">
        <authorList>
            <person name="Ryan C."/>
        </authorList>
    </citation>
    <scope>NUCLEOTIDE SEQUENCE [LARGE SCALE GENOMIC DNA]</scope>
</reference>
<dbReference type="InterPro" id="IPR032675">
    <property type="entry name" value="LRR_dom_sf"/>
</dbReference>
<feature type="region of interest" description="Disordered" evidence="1">
    <location>
        <begin position="417"/>
        <end position="444"/>
    </location>
</feature>
<dbReference type="InterPro" id="IPR001810">
    <property type="entry name" value="F-box_dom"/>
</dbReference>
<dbReference type="InterPro" id="IPR036047">
    <property type="entry name" value="F-box-like_dom_sf"/>
</dbReference>
<proteinExistence type="predicted"/>
<feature type="compositionally biased region" description="Basic and acidic residues" evidence="1">
    <location>
        <begin position="417"/>
        <end position="430"/>
    </location>
</feature>
<dbReference type="Gene3D" id="3.80.10.10">
    <property type="entry name" value="Ribonuclease Inhibitor"/>
    <property type="match status" value="1"/>
</dbReference>
<gene>
    <name evidence="3" type="ORF">URODEC1_LOCUS92520</name>
</gene>
<dbReference type="EMBL" id="OZ075146">
    <property type="protein sequence ID" value="CAL5052098.1"/>
    <property type="molecule type" value="Genomic_DNA"/>
</dbReference>
<dbReference type="PROSITE" id="PS50181">
    <property type="entry name" value="FBOX"/>
    <property type="match status" value="1"/>
</dbReference>
<accession>A0ABC9E7G8</accession>
<evidence type="ECO:0000313" key="4">
    <source>
        <dbReference type="Proteomes" id="UP001497457"/>
    </source>
</evidence>
<dbReference type="PANTHER" id="PTHR32141">
    <property type="match status" value="1"/>
</dbReference>
<protein>
    <recommendedName>
        <fullName evidence="2">F-box domain-containing protein</fullName>
    </recommendedName>
</protein>
<dbReference type="SUPFAM" id="SSF52047">
    <property type="entry name" value="RNI-like"/>
    <property type="match status" value="1"/>
</dbReference>
<organism evidence="3 4">
    <name type="scientific">Urochloa decumbens</name>
    <dbReference type="NCBI Taxonomy" id="240449"/>
    <lineage>
        <taxon>Eukaryota</taxon>
        <taxon>Viridiplantae</taxon>
        <taxon>Streptophyta</taxon>
        <taxon>Embryophyta</taxon>
        <taxon>Tracheophyta</taxon>
        <taxon>Spermatophyta</taxon>
        <taxon>Magnoliopsida</taxon>
        <taxon>Liliopsida</taxon>
        <taxon>Poales</taxon>
        <taxon>Poaceae</taxon>
        <taxon>PACMAD clade</taxon>
        <taxon>Panicoideae</taxon>
        <taxon>Panicodae</taxon>
        <taxon>Paniceae</taxon>
        <taxon>Melinidinae</taxon>
        <taxon>Urochloa</taxon>
    </lineage>
</organism>
<dbReference type="PANTHER" id="PTHR32141:SF26">
    <property type="entry name" value="OS08G0328600 PROTEIN"/>
    <property type="match status" value="1"/>
</dbReference>
<evidence type="ECO:0000259" key="2">
    <source>
        <dbReference type="PROSITE" id="PS50181"/>
    </source>
</evidence>
<dbReference type="Proteomes" id="UP001497457">
    <property type="component" value="Chromosome 36b"/>
</dbReference>
<keyword evidence="4" id="KW-1185">Reference proteome</keyword>
<dbReference type="InterPro" id="IPR055411">
    <property type="entry name" value="LRR_FXL15/At3g58940/PEG3-like"/>
</dbReference>
<dbReference type="Pfam" id="PF00646">
    <property type="entry name" value="F-box"/>
    <property type="match status" value="1"/>
</dbReference>